<keyword evidence="2" id="KW-0804">Transcription</keyword>
<evidence type="ECO:0000256" key="1">
    <source>
        <dbReference type="ARBA" id="ARBA00023015"/>
    </source>
</evidence>
<gene>
    <name evidence="5" type="ORF">ENSA7_17180</name>
</gene>
<sequence>MSLLANIDHLAIAAGIEAVVVEATSREYRGDQNWHPVLDGALDLFKRTEEKSIRLVVGSHTIVVQREGGEAVGVVLPTGHAIAKSLRRMIRRMARKNRGPIAKPNKPEQASPTTSPAAGSPATTPPGPGTSQATPPGVGQSTPPSGGQLSVPPAAKPPEENKANSASPQQGQGPQNTDRGSFTGY</sequence>
<evidence type="ECO:0000259" key="4">
    <source>
        <dbReference type="PROSITE" id="PS51516"/>
    </source>
</evidence>
<feature type="compositionally biased region" description="Polar residues" evidence="3">
    <location>
        <begin position="139"/>
        <end position="148"/>
    </location>
</feature>
<feature type="domain" description="Sox C-terminal" evidence="4">
    <location>
        <begin position="113"/>
        <end position="185"/>
    </location>
</feature>
<feature type="region of interest" description="Disordered" evidence="3">
    <location>
        <begin position="96"/>
        <end position="185"/>
    </location>
</feature>
<evidence type="ECO:0000256" key="3">
    <source>
        <dbReference type="SAM" id="MobiDB-lite"/>
    </source>
</evidence>
<dbReference type="EMBL" id="PVNL01000041">
    <property type="protein sequence ID" value="PRQ08433.1"/>
    <property type="molecule type" value="Genomic_DNA"/>
</dbReference>
<dbReference type="RefSeq" id="WP_146157481.1">
    <property type="nucleotide sequence ID" value="NZ_PVNL01000041.1"/>
</dbReference>
<keyword evidence="1" id="KW-0805">Transcription regulation</keyword>
<evidence type="ECO:0000313" key="6">
    <source>
        <dbReference type="Proteomes" id="UP000238823"/>
    </source>
</evidence>
<dbReference type="AlphaFoldDB" id="A0A2S9YTL7"/>
<organism evidence="5 6">
    <name type="scientific">Enhygromyxa salina</name>
    <dbReference type="NCBI Taxonomy" id="215803"/>
    <lineage>
        <taxon>Bacteria</taxon>
        <taxon>Pseudomonadati</taxon>
        <taxon>Myxococcota</taxon>
        <taxon>Polyangia</taxon>
        <taxon>Nannocystales</taxon>
        <taxon>Nannocystaceae</taxon>
        <taxon>Enhygromyxa</taxon>
    </lineage>
</organism>
<proteinExistence type="predicted"/>
<dbReference type="OrthoDB" id="9970586at2"/>
<comment type="caution">
    <text evidence="5">The sequence shown here is derived from an EMBL/GenBank/DDBJ whole genome shotgun (WGS) entry which is preliminary data.</text>
</comment>
<evidence type="ECO:0000256" key="2">
    <source>
        <dbReference type="ARBA" id="ARBA00023163"/>
    </source>
</evidence>
<feature type="compositionally biased region" description="Low complexity" evidence="3">
    <location>
        <begin position="109"/>
        <end position="122"/>
    </location>
</feature>
<accession>A0A2S9YTL7</accession>
<dbReference type="Proteomes" id="UP000238823">
    <property type="component" value="Unassembled WGS sequence"/>
</dbReference>
<dbReference type="PROSITE" id="PS51516">
    <property type="entry name" value="SOX_C"/>
    <property type="match status" value="1"/>
</dbReference>
<dbReference type="InterPro" id="IPR021934">
    <property type="entry name" value="Sox_C"/>
</dbReference>
<reference evidence="5 6" key="1">
    <citation type="submission" date="2018-03" db="EMBL/GenBank/DDBJ databases">
        <title>Draft Genome Sequences of the Obligatory Marine Myxobacteria Enhygromyxa salina SWB007.</title>
        <authorList>
            <person name="Poehlein A."/>
            <person name="Moghaddam J.A."/>
            <person name="Harms H."/>
            <person name="Alanjari M."/>
            <person name="Koenig G.M."/>
            <person name="Daniel R."/>
            <person name="Schaeberle T.F."/>
        </authorList>
    </citation>
    <scope>NUCLEOTIDE SEQUENCE [LARGE SCALE GENOMIC DNA]</scope>
    <source>
        <strain evidence="5 6">SWB007</strain>
    </source>
</reference>
<name>A0A2S9YTL7_9BACT</name>
<protein>
    <recommendedName>
        <fullName evidence="4">Sox C-terminal domain-containing protein</fullName>
    </recommendedName>
</protein>
<feature type="compositionally biased region" description="Polar residues" evidence="3">
    <location>
        <begin position="165"/>
        <end position="185"/>
    </location>
</feature>
<evidence type="ECO:0000313" key="5">
    <source>
        <dbReference type="EMBL" id="PRQ08433.1"/>
    </source>
</evidence>